<dbReference type="PANTHER" id="PTHR43798">
    <property type="entry name" value="MONOACYLGLYCEROL LIPASE"/>
    <property type="match status" value="1"/>
</dbReference>
<dbReference type="SUPFAM" id="SSF53474">
    <property type="entry name" value="alpha/beta-Hydrolases"/>
    <property type="match status" value="1"/>
</dbReference>
<evidence type="ECO:0000256" key="2">
    <source>
        <dbReference type="ARBA" id="ARBA00022801"/>
    </source>
</evidence>
<comment type="caution">
    <text evidence="4">The sequence shown here is derived from an EMBL/GenBank/DDBJ whole genome shotgun (WGS) entry which is preliminary data.</text>
</comment>
<keyword evidence="2" id="KW-0378">Hydrolase</keyword>
<sequence length="278" mass="29923">MPYFGSIDGTRLYYDVIGDEDLPPLVVLAGGPARHPEYLGDLAGLSTVRSLVVLHQRGVGRSEPSPEAETACWPELAEDVEALRDALGLERIALLGHSAGTRVALSYAARYPDRTERLCLVTPPATWLVPVPSDAAAIVESHRGEPWFDAFDTARTRFTDALSARDLIDLFPVIAPIGWARWDDTARAHEKIGAWNAEAQDLFSATVDAADLRARLAAVSGDVLVVAGEQDGVTGLAPVVALAEIFPAGRAAVIAGCGHYPWVEQPEEFSRVVREHLA</sequence>
<dbReference type="EMBL" id="PDJG01000001">
    <property type="protein sequence ID" value="PFG35181.1"/>
    <property type="molecule type" value="Genomic_DNA"/>
</dbReference>
<dbReference type="AlphaFoldDB" id="A0A2A9E9H4"/>
<accession>A0A2A9E9H4</accession>
<dbReference type="Pfam" id="PF00561">
    <property type="entry name" value="Abhydrolase_1"/>
    <property type="match status" value="1"/>
</dbReference>
<name>A0A2A9E9H4_9MICO</name>
<gene>
    <name evidence="4" type="ORF">ATL42_3119</name>
</gene>
<organism evidence="4 5">
    <name type="scientific">Sanguibacter antarcticus</name>
    <dbReference type="NCBI Taxonomy" id="372484"/>
    <lineage>
        <taxon>Bacteria</taxon>
        <taxon>Bacillati</taxon>
        <taxon>Actinomycetota</taxon>
        <taxon>Actinomycetes</taxon>
        <taxon>Micrococcales</taxon>
        <taxon>Sanguibacteraceae</taxon>
        <taxon>Sanguibacter</taxon>
    </lineage>
</organism>
<protein>
    <submittedName>
        <fullName evidence="4">Pimeloyl-ACP methyl ester carboxylesterase</fullName>
    </submittedName>
</protein>
<dbReference type="GO" id="GO:0004177">
    <property type="term" value="F:aminopeptidase activity"/>
    <property type="evidence" value="ECO:0007669"/>
    <property type="project" value="UniProtKB-EC"/>
</dbReference>
<dbReference type="InterPro" id="IPR000073">
    <property type="entry name" value="AB_hydrolase_1"/>
</dbReference>
<reference evidence="4 5" key="1">
    <citation type="submission" date="2017-10" db="EMBL/GenBank/DDBJ databases">
        <title>Sequencing the genomes of 1000 actinobacteria strains.</title>
        <authorList>
            <person name="Klenk H.-P."/>
        </authorList>
    </citation>
    <scope>NUCLEOTIDE SEQUENCE [LARGE SCALE GENOMIC DNA]</scope>
    <source>
        <strain evidence="4 5">DSM 18966</strain>
    </source>
</reference>
<evidence type="ECO:0000313" key="5">
    <source>
        <dbReference type="Proteomes" id="UP000225548"/>
    </source>
</evidence>
<dbReference type="OrthoDB" id="9796770at2"/>
<dbReference type="InterPro" id="IPR050266">
    <property type="entry name" value="AB_hydrolase_sf"/>
</dbReference>
<evidence type="ECO:0000256" key="1">
    <source>
        <dbReference type="ARBA" id="ARBA00010088"/>
    </source>
</evidence>
<dbReference type="PRINTS" id="PR00793">
    <property type="entry name" value="PROAMNOPTASE"/>
</dbReference>
<dbReference type="InterPro" id="IPR002410">
    <property type="entry name" value="Peptidase_S33"/>
</dbReference>
<evidence type="ECO:0000313" key="4">
    <source>
        <dbReference type="EMBL" id="PFG35181.1"/>
    </source>
</evidence>
<dbReference type="Proteomes" id="UP000225548">
    <property type="component" value="Unassembled WGS sequence"/>
</dbReference>
<dbReference type="Gene3D" id="3.40.50.1820">
    <property type="entry name" value="alpha/beta hydrolase"/>
    <property type="match status" value="1"/>
</dbReference>
<proteinExistence type="inferred from homology"/>
<dbReference type="InterPro" id="IPR029058">
    <property type="entry name" value="AB_hydrolase_fold"/>
</dbReference>
<comment type="similarity">
    <text evidence="1">Belongs to the peptidase S33 family.</text>
</comment>
<dbReference type="GO" id="GO:0006508">
    <property type="term" value="P:proteolysis"/>
    <property type="evidence" value="ECO:0007669"/>
    <property type="project" value="InterPro"/>
</dbReference>
<dbReference type="PRINTS" id="PR00111">
    <property type="entry name" value="ABHYDROLASE"/>
</dbReference>
<dbReference type="PANTHER" id="PTHR43798:SF33">
    <property type="entry name" value="HYDROLASE, PUTATIVE (AFU_ORTHOLOGUE AFUA_2G14860)-RELATED"/>
    <property type="match status" value="1"/>
</dbReference>
<evidence type="ECO:0000259" key="3">
    <source>
        <dbReference type="Pfam" id="PF00561"/>
    </source>
</evidence>
<feature type="domain" description="AB hydrolase-1" evidence="3">
    <location>
        <begin position="23"/>
        <end position="261"/>
    </location>
</feature>
<dbReference type="GO" id="GO:0016020">
    <property type="term" value="C:membrane"/>
    <property type="evidence" value="ECO:0007669"/>
    <property type="project" value="TreeGrafter"/>
</dbReference>
<dbReference type="RefSeq" id="WP_098456105.1">
    <property type="nucleotide sequence ID" value="NZ_PDJG01000001.1"/>
</dbReference>
<keyword evidence="5" id="KW-1185">Reference proteome</keyword>